<keyword evidence="3" id="KW-1185">Reference proteome</keyword>
<gene>
    <name evidence="2" type="ORF">BESB_013900</name>
</gene>
<evidence type="ECO:0000256" key="1">
    <source>
        <dbReference type="SAM" id="MobiDB-lite"/>
    </source>
</evidence>
<dbReference type="VEuPathDB" id="ToxoDB:BESB_013900"/>
<feature type="compositionally biased region" description="Polar residues" evidence="1">
    <location>
        <begin position="84"/>
        <end position="94"/>
    </location>
</feature>
<protein>
    <recommendedName>
        <fullName evidence="4">CUE domain-containing protein</fullName>
    </recommendedName>
</protein>
<dbReference type="KEGG" id="bbes:BESB_013900"/>
<dbReference type="AlphaFoldDB" id="A0A2A9M2R5"/>
<feature type="compositionally biased region" description="Basic and acidic residues" evidence="1">
    <location>
        <begin position="1"/>
        <end position="10"/>
    </location>
</feature>
<comment type="caution">
    <text evidence="2">The sequence shown here is derived from an EMBL/GenBank/DDBJ whole genome shotgun (WGS) entry which is preliminary data.</text>
</comment>
<feature type="region of interest" description="Disordered" evidence="1">
    <location>
        <begin position="292"/>
        <end position="315"/>
    </location>
</feature>
<organism evidence="2 3">
    <name type="scientific">Besnoitia besnoiti</name>
    <name type="common">Apicomplexan protozoan</name>
    <dbReference type="NCBI Taxonomy" id="94643"/>
    <lineage>
        <taxon>Eukaryota</taxon>
        <taxon>Sar</taxon>
        <taxon>Alveolata</taxon>
        <taxon>Apicomplexa</taxon>
        <taxon>Conoidasida</taxon>
        <taxon>Coccidia</taxon>
        <taxon>Eucoccidiorida</taxon>
        <taxon>Eimeriorina</taxon>
        <taxon>Sarcocystidae</taxon>
        <taxon>Besnoitia</taxon>
    </lineage>
</organism>
<evidence type="ECO:0000313" key="3">
    <source>
        <dbReference type="Proteomes" id="UP000224006"/>
    </source>
</evidence>
<feature type="region of interest" description="Disordered" evidence="1">
    <location>
        <begin position="447"/>
        <end position="470"/>
    </location>
</feature>
<evidence type="ECO:0008006" key="4">
    <source>
        <dbReference type="Google" id="ProtNLM"/>
    </source>
</evidence>
<dbReference type="GeneID" id="40306452"/>
<dbReference type="EMBL" id="NWUJ01000010">
    <property type="protein sequence ID" value="PFH32778.1"/>
    <property type="molecule type" value="Genomic_DNA"/>
</dbReference>
<feature type="region of interest" description="Disordered" evidence="1">
    <location>
        <begin position="621"/>
        <end position="652"/>
    </location>
</feature>
<accession>A0A2A9M2R5</accession>
<feature type="compositionally biased region" description="Basic and acidic residues" evidence="1">
    <location>
        <begin position="451"/>
        <end position="468"/>
    </location>
</feature>
<dbReference type="RefSeq" id="XP_029216787.1">
    <property type="nucleotide sequence ID" value="XM_029360120.1"/>
</dbReference>
<feature type="region of interest" description="Disordered" evidence="1">
    <location>
        <begin position="1"/>
        <end position="153"/>
    </location>
</feature>
<dbReference type="OrthoDB" id="331998at2759"/>
<name>A0A2A9M2R5_BESBE</name>
<feature type="region of interest" description="Disordered" evidence="1">
    <location>
        <begin position="502"/>
        <end position="555"/>
    </location>
</feature>
<reference evidence="2 3" key="1">
    <citation type="submission" date="2017-09" db="EMBL/GenBank/DDBJ databases">
        <title>Genome sequencing of Besnoitia besnoiti strain Bb-Ger1.</title>
        <authorList>
            <person name="Schares G."/>
            <person name="Venepally P."/>
            <person name="Lorenzi H.A."/>
        </authorList>
    </citation>
    <scope>NUCLEOTIDE SEQUENCE [LARGE SCALE GENOMIC DNA]</scope>
    <source>
        <strain evidence="2 3">Bb-Ger1</strain>
    </source>
</reference>
<evidence type="ECO:0000313" key="2">
    <source>
        <dbReference type="EMBL" id="PFH32778.1"/>
    </source>
</evidence>
<sequence length="738" mass="78443">MADGTREKASDTPCEISASLSQVRPAEDKGSKGLYRGGLHAPGSELPGSDDRLRSSVVGSLCGGMSSLESHETSLKASAATPRSDLQSTSSGSVPSPRLFPADKAVAPELTRQHDALGVRSMRAGRGATDGNWHERSQLDLGESPSGEPGLSHVPALHQKTEEEEARHLQQEQQVRLLMDKLQLQEKGEPEQGAGPPGLSGKAAQLAKRCKRSSVLCCRCRQTPVPSAEPGGRSLSGAAESASALKQATGGCDGEGSNQMEVTAAPSMPCEEHDCCSCCYCSCGKNGNGDGSPSRKSFGGGLDAKQTSDASARDSFAPMPHMWRRRQSSGRIICIEGPSRPETFERNLRELSEEFPCIHQGLIISLLETAENNLSHARQLVQVVSDTTLSSGAGAAPRRQDSLECEAEDSELGRQGIGGCFLSEAGTAFASTPESVEWVQALSWRPASRKRQIEGEDAEHSSDLHSSRVDASATFPRPAGAATFCQAEGVRAASPPLPAPSGAACKSLSSRRPPASACRTDTTHGASSEPPRSSRRRSWSGRDAPPGRDESAASFGAAGGVGISVELWSSEWAQRMLRVIYGATSAEDAKTNVATLMQEQTEQLLNIHAGAVSLSFARPRAEEGLDAGTPRGPSATRRGLNGAAQSQERHDEMEKKLELLQNDKVLLARAVKTQHERIQSLQASLSEKTEELERVSGEKRALEQDLRKMKDAAAAVLLGRSLRGGNLCRDSNNSFDRS</sequence>
<dbReference type="Proteomes" id="UP000224006">
    <property type="component" value="Chromosome IX"/>
</dbReference>
<proteinExistence type="predicted"/>